<keyword evidence="3" id="KW-1185">Reference proteome</keyword>
<dbReference type="Proteomes" id="UP000326994">
    <property type="component" value="Unassembled WGS sequence"/>
</dbReference>
<proteinExistence type="predicted"/>
<name>A0A5J4FSY5_9FLAO</name>
<dbReference type="EMBL" id="BKCF01000001">
    <property type="protein sequence ID" value="GEQ85447.1"/>
    <property type="molecule type" value="Genomic_DNA"/>
</dbReference>
<keyword evidence="1" id="KW-0472">Membrane</keyword>
<protein>
    <recommendedName>
        <fullName evidence="4">DUF748 domain-containing protein</fullName>
    </recommendedName>
</protein>
<dbReference type="OrthoDB" id="1412480at2"/>
<gene>
    <name evidence="2" type="ORF">ULMS_09550</name>
</gene>
<evidence type="ECO:0000313" key="2">
    <source>
        <dbReference type="EMBL" id="GEQ85447.1"/>
    </source>
</evidence>
<comment type="caution">
    <text evidence="2">The sequence shown here is derived from an EMBL/GenBank/DDBJ whole genome shotgun (WGS) entry which is preliminary data.</text>
</comment>
<reference evidence="2 3" key="1">
    <citation type="submission" date="2019-08" db="EMBL/GenBank/DDBJ databases">
        <title>Ulvibacter marinistellae sp. nov., isolated from a starfish, Patiria pectinifera.</title>
        <authorList>
            <person name="Kawano K."/>
            <person name="Ushijima N."/>
            <person name="Kihara M."/>
            <person name="Itoh H."/>
        </authorList>
    </citation>
    <scope>NUCLEOTIDE SEQUENCE [LARGE SCALE GENOMIC DNA]</scope>
    <source>
        <strain evidence="2 3">KK4</strain>
    </source>
</reference>
<feature type="transmembrane region" description="Helical" evidence="1">
    <location>
        <begin position="7"/>
        <end position="30"/>
    </location>
</feature>
<evidence type="ECO:0000256" key="1">
    <source>
        <dbReference type="SAM" id="Phobius"/>
    </source>
</evidence>
<sequence length="521" mass="59540">MKKTLRWIIYIILTSIVIYVITLITVNSIIKGKVENFLATRLPENIKQSYEKMNLNTFEGTITLNNITVSISDKKTKEKHTLVSLDAFIIEDVSYWQYLFNKKIVIEDIKLKKPIITYYKDTYKSSKDSTDSKPLKLYKDVIIEELSIDNATLNIFDKSKDSLFLYAENVTVELDDILINQETLKRKIPLEFSEYEVEADSVFLKSNKFENLTTAKIIVKHNKATLNNITLKTKYSKAQLSKNINTERDHFNLLIPQLKIDAIDFGFKENKLYVKSDLITLKNPTATIYRDKLVADDPKIKPLYSKMLRNLPIALAVDVVKIENATLTYQEKVKAGNNAGEINFDSMYASIYNVGNIYDKAIKTEIKVKANFMQAAPINVDWSFNVHDISDQFLFKFDASSLPIERLNTFTKPNLNVNIEGKIHKVYTTISGTSNASSADMRLNYENLKVNILTKNGNKKNKVLSAIANIFVKKDSKDEVDRFREGVANVSPDKTKSIFNYIWLNIQSGLLDTLTGDGKKD</sequence>
<dbReference type="AlphaFoldDB" id="A0A5J4FSY5"/>
<organism evidence="2 3">
    <name type="scientific">Patiriisocius marinistellae</name>
    <dbReference type="NCBI Taxonomy" id="2494560"/>
    <lineage>
        <taxon>Bacteria</taxon>
        <taxon>Pseudomonadati</taxon>
        <taxon>Bacteroidota</taxon>
        <taxon>Flavobacteriia</taxon>
        <taxon>Flavobacteriales</taxon>
        <taxon>Flavobacteriaceae</taxon>
        <taxon>Patiriisocius</taxon>
    </lineage>
</organism>
<evidence type="ECO:0008006" key="4">
    <source>
        <dbReference type="Google" id="ProtNLM"/>
    </source>
</evidence>
<accession>A0A5J4FSY5</accession>
<keyword evidence="1" id="KW-1133">Transmembrane helix</keyword>
<dbReference type="RefSeq" id="WP_151893366.1">
    <property type="nucleotide sequence ID" value="NZ_BKCF01000001.1"/>
</dbReference>
<evidence type="ECO:0000313" key="3">
    <source>
        <dbReference type="Proteomes" id="UP000326994"/>
    </source>
</evidence>
<keyword evidence="1" id="KW-0812">Transmembrane</keyword>